<sequence>MLLPKGIYSKISQRQNISLFSYISKRTVKDKRDCTHLSPDEPFPDWCRTQDDINLYMLYRQERETPKKRGIELLKDNRMCKGMSFTLYERQYFGIHGLLPPAFMTEDQQAYRVITNLRQKSDDLARYIQLDSLQERDEKLYYRVLCDHVKELLPIVYTPTVGLACQKFGFIYRNPKGLYVTINDNSISKIYHILSNWPEMDVRVIVVTDGERILGLGDLGCYGMGIPVGKLSLYVALSGVQPKWCLPVLLDVGTDNETLLEDPFYIGLRRKRVRGEEYNNFIDNFMKACTKKFGQNLLIQFEDFARHNAYHLLERYKNQYCVFNDDMQGTASVALAGLLACRRYTGRPLSDEKIIFFGAGSAAMGIANLCVAQMKKEGMKSKDAYSCIYLMDSDGLITQNRLHMEKEHILYAKIMPETKNLLELIKNIKPTVLIGVSTVGNAFNEQIIRTMAELNSRPIIFALSNPTKNAECTAEQAIHWTDGKVLFASGSPFENVEYKGKLYKPGQGNNSYIFPGVGMAVILFRIRHIDDEIFLIAAREVAKCVNDEDFKHKRLYPSFSRIRDVSLKIILAIGKYSYEKNLATLYPKPANMEYFVRSQMYQTRYSEMVDYTYDWPEHDMVQGYPVPYEEEHND</sequence>
<name>A0A8R1TIV4_ONCVO</name>
<dbReference type="GO" id="GO:0005739">
    <property type="term" value="C:mitochondrion"/>
    <property type="evidence" value="ECO:0007669"/>
    <property type="project" value="TreeGrafter"/>
</dbReference>
<feature type="binding site" evidence="7">
    <location>
        <position position="303"/>
    </location>
    <ligand>
        <name>a divalent metal cation</name>
        <dbReference type="ChEBI" id="CHEBI:60240"/>
    </ligand>
</feature>
<dbReference type="GO" id="GO:0006108">
    <property type="term" value="P:malate metabolic process"/>
    <property type="evidence" value="ECO:0007669"/>
    <property type="project" value="TreeGrafter"/>
</dbReference>
<dbReference type="PROSITE" id="PS00331">
    <property type="entry name" value="MALIC_ENZYMES"/>
    <property type="match status" value="1"/>
</dbReference>
<reference evidence="11" key="2">
    <citation type="submission" date="2022-06" db="UniProtKB">
        <authorList>
            <consortium name="EnsemblMetazoa"/>
        </authorList>
    </citation>
    <scope>IDENTIFICATION</scope>
</reference>
<dbReference type="CDD" id="cd05312">
    <property type="entry name" value="NAD_bind_1_malic_enz"/>
    <property type="match status" value="1"/>
</dbReference>
<keyword evidence="4 8" id="KW-0560">Oxidoreductase</keyword>
<dbReference type="EnsemblMetazoa" id="OVOC10388.1">
    <property type="protein sequence ID" value="OVOC10388.1"/>
    <property type="gene ID" value="WBGene00247197"/>
</dbReference>
<dbReference type="Gene3D" id="3.40.50.10380">
    <property type="entry name" value="Malic enzyme, N-terminal domain"/>
    <property type="match status" value="1"/>
</dbReference>
<evidence type="ECO:0000313" key="11">
    <source>
        <dbReference type="EnsemblMetazoa" id="OVOC10388.1"/>
    </source>
</evidence>
<dbReference type="PANTHER" id="PTHR23406">
    <property type="entry name" value="MALIC ENZYME-RELATED"/>
    <property type="match status" value="1"/>
</dbReference>
<proteinExistence type="inferred from homology"/>
<evidence type="ECO:0000256" key="8">
    <source>
        <dbReference type="RuleBase" id="RU003426"/>
    </source>
</evidence>
<dbReference type="SMART" id="SM01274">
    <property type="entry name" value="malic"/>
    <property type="match status" value="1"/>
</dbReference>
<dbReference type="SMART" id="SM00919">
    <property type="entry name" value="Malic_M"/>
    <property type="match status" value="1"/>
</dbReference>
<feature type="domain" description="Malic enzyme NAD-binding" evidence="9">
    <location>
        <begin position="327"/>
        <end position="578"/>
    </location>
</feature>
<evidence type="ECO:0000256" key="4">
    <source>
        <dbReference type="ARBA" id="ARBA00023002"/>
    </source>
</evidence>
<dbReference type="Proteomes" id="UP000024404">
    <property type="component" value="Unassembled WGS sequence"/>
</dbReference>
<dbReference type="InterPro" id="IPR036291">
    <property type="entry name" value="NAD(P)-bd_dom_sf"/>
</dbReference>
<dbReference type="PRINTS" id="PR00072">
    <property type="entry name" value="MALOXRDTASE"/>
</dbReference>
<dbReference type="NCBIfam" id="NF010052">
    <property type="entry name" value="PRK13529.1"/>
    <property type="match status" value="1"/>
</dbReference>
<evidence type="ECO:0000256" key="2">
    <source>
        <dbReference type="ARBA" id="ARBA00008785"/>
    </source>
</evidence>
<comment type="cofactor">
    <cofactor evidence="7">
        <name>Mg(2+)</name>
        <dbReference type="ChEBI" id="CHEBI:18420"/>
    </cofactor>
    <cofactor evidence="7">
        <name>Mn(2+)</name>
        <dbReference type="ChEBI" id="CHEBI:29035"/>
    </cofactor>
    <text evidence="7">Divalent metal cations. Prefers magnesium or manganese.</text>
</comment>
<dbReference type="Pfam" id="PF03949">
    <property type="entry name" value="Malic_M"/>
    <property type="match status" value="1"/>
</dbReference>
<evidence type="ECO:0000256" key="5">
    <source>
        <dbReference type="PIRSR" id="PIRSR000106-1"/>
    </source>
</evidence>
<feature type="domain" description="Malic enzyme N-terminal" evidence="10">
    <location>
        <begin position="134"/>
        <end position="317"/>
    </location>
</feature>
<keyword evidence="12" id="KW-1185">Reference proteome</keyword>
<comment type="similarity">
    <text evidence="2 8">Belongs to the malic enzymes family.</text>
</comment>
<feature type="binding site" evidence="6">
    <location>
        <position position="509"/>
    </location>
    <ligand>
        <name>(S)-malate</name>
        <dbReference type="ChEBI" id="CHEBI:15589"/>
    </ligand>
</feature>
<dbReference type="PIRSF" id="PIRSF000106">
    <property type="entry name" value="ME"/>
    <property type="match status" value="1"/>
</dbReference>
<evidence type="ECO:0000256" key="7">
    <source>
        <dbReference type="PIRSR" id="PIRSR000106-3"/>
    </source>
</evidence>
<dbReference type="GO" id="GO:0046872">
    <property type="term" value="F:metal ion binding"/>
    <property type="evidence" value="ECO:0007669"/>
    <property type="project" value="UniProtKB-KW"/>
</dbReference>
<feature type="binding site" evidence="7">
    <location>
        <position position="326"/>
    </location>
    <ligand>
        <name>a divalent metal cation</name>
        <dbReference type="ChEBI" id="CHEBI:60240"/>
    </ligand>
</feature>
<feature type="active site" description="Proton acceptor" evidence="5">
    <location>
        <position position="230"/>
    </location>
</feature>
<dbReference type="GO" id="GO:0004473">
    <property type="term" value="F:malate dehydrogenase (decarboxylating) (NADP+) activity"/>
    <property type="evidence" value="ECO:0007669"/>
    <property type="project" value="TreeGrafter"/>
</dbReference>
<dbReference type="FunFam" id="3.40.50.720:FF:000060">
    <property type="entry name" value="Malic enzyme"/>
    <property type="match status" value="1"/>
</dbReference>
<dbReference type="InterPro" id="IPR015884">
    <property type="entry name" value="Malic_enzyme_CS"/>
</dbReference>
<dbReference type="GO" id="GO:0051287">
    <property type="term" value="F:NAD binding"/>
    <property type="evidence" value="ECO:0007669"/>
    <property type="project" value="InterPro"/>
</dbReference>
<dbReference type="FunFam" id="3.40.50.10380:FF:000004">
    <property type="entry name" value="Malic enzyme"/>
    <property type="match status" value="1"/>
</dbReference>
<dbReference type="SUPFAM" id="SSF53223">
    <property type="entry name" value="Aminoacid dehydrogenase-like, N-terminal domain"/>
    <property type="match status" value="1"/>
</dbReference>
<keyword evidence="3 7" id="KW-0479">Metal-binding</keyword>
<dbReference type="InterPro" id="IPR012302">
    <property type="entry name" value="Malic_NAD-bd"/>
</dbReference>
<evidence type="ECO:0000256" key="6">
    <source>
        <dbReference type="PIRSR" id="PIRSR000106-2"/>
    </source>
</evidence>
<evidence type="ECO:0000256" key="3">
    <source>
        <dbReference type="ARBA" id="ARBA00022723"/>
    </source>
</evidence>
<dbReference type="InterPro" id="IPR001891">
    <property type="entry name" value="Malic_OxRdtase"/>
</dbReference>
<evidence type="ECO:0000256" key="1">
    <source>
        <dbReference type="ARBA" id="ARBA00001936"/>
    </source>
</evidence>
<feature type="binding site" evidence="7">
    <location>
        <position position="302"/>
    </location>
    <ligand>
        <name>a divalent metal cation</name>
        <dbReference type="ChEBI" id="CHEBI:60240"/>
    </ligand>
</feature>
<comment type="cofactor">
    <cofactor evidence="1">
        <name>Mn(2+)</name>
        <dbReference type="ChEBI" id="CHEBI:29035"/>
    </cofactor>
</comment>
<feature type="active site" description="Proton donor" evidence="5">
    <location>
        <position position="157"/>
    </location>
</feature>
<organism evidence="11 12">
    <name type="scientific">Onchocerca volvulus</name>
    <dbReference type="NCBI Taxonomy" id="6282"/>
    <lineage>
        <taxon>Eukaryota</taxon>
        <taxon>Metazoa</taxon>
        <taxon>Ecdysozoa</taxon>
        <taxon>Nematoda</taxon>
        <taxon>Chromadorea</taxon>
        <taxon>Rhabditida</taxon>
        <taxon>Spirurina</taxon>
        <taxon>Spiruromorpha</taxon>
        <taxon>Filarioidea</taxon>
        <taxon>Onchocercidae</taxon>
        <taxon>Onchocerca</taxon>
    </lineage>
</organism>
<protein>
    <recommendedName>
        <fullName evidence="8">Malic enzyme</fullName>
    </recommendedName>
</protein>
<dbReference type="Pfam" id="PF00390">
    <property type="entry name" value="malic"/>
    <property type="match status" value="1"/>
</dbReference>
<evidence type="ECO:0000259" key="9">
    <source>
        <dbReference type="SMART" id="SM00919"/>
    </source>
</evidence>
<dbReference type="SUPFAM" id="SSF51735">
    <property type="entry name" value="NAD(P)-binding Rossmann-fold domains"/>
    <property type="match status" value="1"/>
</dbReference>
<evidence type="ECO:0000313" key="12">
    <source>
        <dbReference type="Proteomes" id="UP000024404"/>
    </source>
</evidence>
<dbReference type="InterPro" id="IPR037062">
    <property type="entry name" value="Malic_N_dom_sf"/>
</dbReference>
<dbReference type="AlphaFoldDB" id="A0A8R1TIV4"/>
<reference evidence="12" key="1">
    <citation type="submission" date="2013-10" db="EMBL/GenBank/DDBJ databases">
        <title>Genome sequencing of Onchocerca volvulus.</title>
        <authorList>
            <person name="Cotton J."/>
            <person name="Tsai J."/>
            <person name="Stanley E."/>
            <person name="Tracey A."/>
            <person name="Holroyd N."/>
            <person name="Lustigman S."/>
            <person name="Berriman M."/>
        </authorList>
    </citation>
    <scope>NUCLEOTIDE SEQUENCE</scope>
</reference>
<dbReference type="EMBL" id="CMVM020000336">
    <property type="status" value="NOT_ANNOTATED_CDS"/>
    <property type="molecule type" value="Genomic_DNA"/>
</dbReference>
<dbReference type="InterPro" id="IPR012301">
    <property type="entry name" value="Malic_N_dom"/>
</dbReference>
<feature type="binding site" evidence="6">
    <location>
        <position position="212"/>
    </location>
    <ligand>
        <name>(S)-malate</name>
        <dbReference type="ChEBI" id="CHEBI:15589"/>
    </ligand>
</feature>
<feature type="binding site" evidence="6">
    <location>
        <position position="465"/>
    </location>
    <ligand>
        <name>(S)-malate</name>
        <dbReference type="ChEBI" id="CHEBI:15589"/>
    </ligand>
</feature>
<evidence type="ECO:0000259" key="10">
    <source>
        <dbReference type="SMART" id="SM01274"/>
    </source>
</evidence>
<dbReference type="Gene3D" id="3.40.50.720">
    <property type="entry name" value="NAD(P)-binding Rossmann-like Domain"/>
    <property type="match status" value="1"/>
</dbReference>
<dbReference type="PANTHER" id="PTHR23406:SF90">
    <property type="entry name" value="MALIC ENZYME-RELATED"/>
    <property type="match status" value="1"/>
</dbReference>
<accession>A0A8R1TIV4</accession>
<dbReference type="InterPro" id="IPR046346">
    <property type="entry name" value="Aminoacid_DH-like_N_sf"/>
</dbReference>